<dbReference type="AlphaFoldDB" id="A0A9D1F345"/>
<dbReference type="Proteomes" id="UP000823927">
    <property type="component" value="Unassembled WGS sequence"/>
</dbReference>
<dbReference type="InterPro" id="IPR016155">
    <property type="entry name" value="Mopterin_synth/thiamin_S_b"/>
</dbReference>
<dbReference type="InterPro" id="IPR012675">
    <property type="entry name" value="Beta-grasp_dom_sf"/>
</dbReference>
<comment type="caution">
    <text evidence="1">The sequence shown here is derived from an EMBL/GenBank/DDBJ whole genome shotgun (WGS) entry which is preliminary data.</text>
</comment>
<dbReference type="Gene3D" id="3.10.20.30">
    <property type="match status" value="1"/>
</dbReference>
<sequence>MKVNGEIFTLTQPTRLTDYLAQRGFNTGRVAVELNGDIVPKGAYETTILSDADTLEIVHFVGGG</sequence>
<dbReference type="CDD" id="cd00565">
    <property type="entry name" value="Ubl_ThiS"/>
    <property type="match status" value="1"/>
</dbReference>
<dbReference type="EMBL" id="DVIT01000014">
    <property type="protein sequence ID" value="HIS46656.1"/>
    <property type="molecule type" value="Genomic_DNA"/>
</dbReference>
<evidence type="ECO:0000313" key="1">
    <source>
        <dbReference type="EMBL" id="HIS46656.1"/>
    </source>
</evidence>
<reference evidence="1" key="1">
    <citation type="submission" date="2020-10" db="EMBL/GenBank/DDBJ databases">
        <authorList>
            <person name="Gilroy R."/>
        </authorList>
    </citation>
    <scope>NUCLEOTIDE SEQUENCE</scope>
    <source>
        <strain evidence="1">CHK178-757</strain>
    </source>
</reference>
<dbReference type="InterPro" id="IPR003749">
    <property type="entry name" value="ThiS/MoaD-like"/>
</dbReference>
<dbReference type="PANTHER" id="PTHR34472">
    <property type="entry name" value="SULFUR CARRIER PROTEIN THIS"/>
    <property type="match status" value="1"/>
</dbReference>
<evidence type="ECO:0000313" key="2">
    <source>
        <dbReference type="Proteomes" id="UP000823927"/>
    </source>
</evidence>
<dbReference type="InterPro" id="IPR010035">
    <property type="entry name" value="Thi_S"/>
</dbReference>
<protein>
    <submittedName>
        <fullName evidence="1">Sulfur carrier protein ThiS</fullName>
    </submittedName>
</protein>
<accession>A0A9D1F345</accession>
<reference evidence="1" key="2">
    <citation type="journal article" date="2021" name="PeerJ">
        <title>Extensive microbial diversity within the chicken gut microbiome revealed by metagenomics and culture.</title>
        <authorList>
            <person name="Gilroy R."/>
            <person name="Ravi A."/>
            <person name="Getino M."/>
            <person name="Pursley I."/>
            <person name="Horton D.L."/>
            <person name="Alikhan N.F."/>
            <person name="Baker D."/>
            <person name="Gharbi K."/>
            <person name="Hall N."/>
            <person name="Watson M."/>
            <person name="Adriaenssens E.M."/>
            <person name="Foster-Nyarko E."/>
            <person name="Jarju S."/>
            <person name="Secka A."/>
            <person name="Antonio M."/>
            <person name="Oren A."/>
            <person name="Chaudhuri R.R."/>
            <person name="La Ragione R."/>
            <person name="Hildebrand F."/>
            <person name="Pallen M.J."/>
        </authorList>
    </citation>
    <scope>NUCLEOTIDE SEQUENCE</scope>
    <source>
        <strain evidence="1">CHK178-757</strain>
    </source>
</reference>
<name>A0A9D1F345_9FIRM</name>
<dbReference type="PANTHER" id="PTHR34472:SF1">
    <property type="entry name" value="SULFUR CARRIER PROTEIN THIS"/>
    <property type="match status" value="1"/>
</dbReference>
<gene>
    <name evidence="1" type="primary">thiS</name>
    <name evidence="1" type="ORF">IAB46_03675</name>
</gene>
<dbReference type="Pfam" id="PF02597">
    <property type="entry name" value="ThiS"/>
    <property type="match status" value="1"/>
</dbReference>
<dbReference type="NCBIfam" id="TIGR01683">
    <property type="entry name" value="thiS"/>
    <property type="match status" value="1"/>
</dbReference>
<proteinExistence type="predicted"/>
<dbReference type="SUPFAM" id="SSF54285">
    <property type="entry name" value="MoaD/ThiS"/>
    <property type="match status" value="1"/>
</dbReference>
<organism evidence="1 2">
    <name type="scientific">Candidatus Scybalocola faecigallinarum</name>
    <dbReference type="NCBI Taxonomy" id="2840941"/>
    <lineage>
        <taxon>Bacteria</taxon>
        <taxon>Bacillati</taxon>
        <taxon>Bacillota</taxon>
        <taxon>Clostridia</taxon>
        <taxon>Lachnospirales</taxon>
        <taxon>Lachnospiraceae</taxon>
        <taxon>Lachnospiraceae incertae sedis</taxon>
        <taxon>Candidatus Scybalocola (ex Gilroy et al. 2021)</taxon>
    </lineage>
</organism>